<evidence type="ECO:0000313" key="2">
    <source>
        <dbReference type="EMBL" id="BBK21614.1"/>
    </source>
</evidence>
<accession>A0A6N4TGN4</accession>
<dbReference type="InterPro" id="IPR021359">
    <property type="entry name" value="DUF2812"/>
</dbReference>
<evidence type="ECO:0000313" key="3">
    <source>
        <dbReference type="Proteomes" id="UP000464754"/>
    </source>
</evidence>
<dbReference type="Proteomes" id="UP000464754">
    <property type="component" value="Chromosome"/>
</dbReference>
<dbReference type="KEGG" id="aarg:Aargi30884_05170"/>
<feature type="transmembrane region" description="Helical" evidence="1">
    <location>
        <begin position="194"/>
        <end position="213"/>
    </location>
</feature>
<dbReference type="AlphaFoldDB" id="A0A6N4TGN4"/>
<feature type="transmembrane region" description="Helical" evidence="1">
    <location>
        <begin position="219"/>
        <end position="238"/>
    </location>
</feature>
<proteinExistence type="predicted"/>
<sequence length="276" mass="33037">MKIEEYLIDYFPFEKSEIIDFLNEKAKQGLKINGISESDNIWTFIETNSKNIHYDIYLFGEILPDIEFYDSCKLMGWDFLFRTNDFAIFYNEDKVPPLPLIDKSMDKDLENSLYDKVISDIRKDFRKCILLDIVYFLVLFLIFFFLREDTLYDILLLSIECGLLFLLLSTGYYIVLSDLKKRRKIKLRPVIFQILYYFIYQPVSDILFLYFFLDIPISFLNIAIFPFLILNIILMLYLRKRPHSPLLQKLYKHNFFISTAIILLVLGISFFIYSII</sequence>
<feature type="transmembrane region" description="Helical" evidence="1">
    <location>
        <begin position="152"/>
        <end position="174"/>
    </location>
</feature>
<name>A0A6N4TGN4_9FIRM</name>
<evidence type="ECO:0000256" key="1">
    <source>
        <dbReference type="SAM" id="Phobius"/>
    </source>
</evidence>
<keyword evidence="1" id="KW-0812">Transmembrane</keyword>
<keyword evidence="3" id="KW-1185">Reference proteome</keyword>
<protein>
    <recommendedName>
        <fullName evidence="4">DUF2812 domain-containing protein</fullName>
    </recommendedName>
</protein>
<feature type="transmembrane region" description="Helical" evidence="1">
    <location>
        <begin position="128"/>
        <end position="146"/>
    </location>
</feature>
<keyword evidence="1" id="KW-1133">Transmembrane helix</keyword>
<dbReference type="RefSeq" id="WP_163051433.1">
    <property type="nucleotide sequence ID" value="NZ_AP019695.1"/>
</dbReference>
<dbReference type="EMBL" id="AP019695">
    <property type="protein sequence ID" value="BBK21614.1"/>
    <property type="molecule type" value="Genomic_DNA"/>
</dbReference>
<gene>
    <name evidence="2" type="ORF">Aargi30884_05170</name>
</gene>
<reference evidence="3" key="1">
    <citation type="submission" date="2019-05" db="EMBL/GenBank/DDBJ databases">
        <title>Complete genome sequencing of Absiella argi strain JCM 30884.</title>
        <authorList>
            <person name="Sakamoto M."/>
            <person name="Murakami T."/>
            <person name="Mori H."/>
        </authorList>
    </citation>
    <scope>NUCLEOTIDE SEQUENCE [LARGE SCALE GENOMIC DNA]</scope>
    <source>
        <strain evidence="3">JCM 30884</strain>
    </source>
</reference>
<feature type="transmembrane region" description="Helical" evidence="1">
    <location>
        <begin position="250"/>
        <end position="273"/>
    </location>
</feature>
<keyword evidence="1" id="KW-0472">Membrane</keyword>
<organism evidence="2 3">
    <name type="scientific">Amedibacterium intestinale</name>
    <dbReference type="NCBI Taxonomy" id="2583452"/>
    <lineage>
        <taxon>Bacteria</taxon>
        <taxon>Bacillati</taxon>
        <taxon>Bacillota</taxon>
        <taxon>Erysipelotrichia</taxon>
        <taxon>Erysipelotrichales</taxon>
        <taxon>Erysipelotrichaceae</taxon>
        <taxon>Amedibacterium</taxon>
    </lineage>
</organism>
<evidence type="ECO:0008006" key="4">
    <source>
        <dbReference type="Google" id="ProtNLM"/>
    </source>
</evidence>
<dbReference type="Pfam" id="PF11193">
    <property type="entry name" value="DUF2812"/>
    <property type="match status" value="1"/>
</dbReference>